<dbReference type="Proteomes" id="UP001057402">
    <property type="component" value="Chromosome 7"/>
</dbReference>
<sequence>MGVKGVGVLRKSKAQAQAQAQAQARVLGDPPSTAVSAGKLISASTTGAPTQCSYNILKACGSAPPPQSSPTPSTGGVSSTSTTTPATPTPGPAMPVEVTSLGSRTTAGATTLTSNPRCVNLLQVLNDGGEDALFLSPKLTGSICCYSRGREGFGWGYQSRSKECSLHLSCVENMFVEWWLASYFKVDHNSVRELHTKIPRLNMGVGKMASNNRNGLGKYGEVAREVPKLVVCWEIRTASSRP</sequence>
<name>A0ACB9P0C4_9MYRT</name>
<reference evidence="2" key="1">
    <citation type="journal article" date="2023" name="Front. Plant Sci.">
        <title>Chromosomal-level genome assembly of Melastoma candidum provides insights into trichome evolution.</title>
        <authorList>
            <person name="Zhong Y."/>
            <person name="Wu W."/>
            <person name="Sun C."/>
            <person name="Zou P."/>
            <person name="Liu Y."/>
            <person name="Dai S."/>
            <person name="Zhou R."/>
        </authorList>
    </citation>
    <scope>NUCLEOTIDE SEQUENCE [LARGE SCALE GENOMIC DNA]</scope>
</reference>
<protein>
    <submittedName>
        <fullName evidence="1">Uncharacterized protein</fullName>
    </submittedName>
</protein>
<accession>A0ACB9P0C4</accession>
<evidence type="ECO:0000313" key="2">
    <source>
        <dbReference type="Proteomes" id="UP001057402"/>
    </source>
</evidence>
<comment type="caution">
    <text evidence="1">The sequence shown here is derived from an EMBL/GenBank/DDBJ whole genome shotgun (WGS) entry which is preliminary data.</text>
</comment>
<proteinExistence type="predicted"/>
<dbReference type="EMBL" id="CM042886">
    <property type="protein sequence ID" value="KAI4342448.1"/>
    <property type="molecule type" value="Genomic_DNA"/>
</dbReference>
<keyword evidence="2" id="KW-1185">Reference proteome</keyword>
<organism evidence="1 2">
    <name type="scientific">Melastoma candidum</name>
    <dbReference type="NCBI Taxonomy" id="119954"/>
    <lineage>
        <taxon>Eukaryota</taxon>
        <taxon>Viridiplantae</taxon>
        <taxon>Streptophyta</taxon>
        <taxon>Embryophyta</taxon>
        <taxon>Tracheophyta</taxon>
        <taxon>Spermatophyta</taxon>
        <taxon>Magnoliopsida</taxon>
        <taxon>eudicotyledons</taxon>
        <taxon>Gunneridae</taxon>
        <taxon>Pentapetalae</taxon>
        <taxon>rosids</taxon>
        <taxon>malvids</taxon>
        <taxon>Myrtales</taxon>
        <taxon>Melastomataceae</taxon>
        <taxon>Melastomatoideae</taxon>
        <taxon>Melastomateae</taxon>
        <taxon>Melastoma</taxon>
    </lineage>
</organism>
<gene>
    <name evidence="1" type="ORF">MLD38_027075</name>
</gene>
<evidence type="ECO:0000313" key="1">
    <source>
        <dbReference type="EMBL" id="KAI4342448.1"/>
    </source>
</evidence>